<organism evidence="2 3">
    <name type="scientific">Solirubrobacter ginsenosidimutans</name>
    <dbReference type="NCBI Taxonomy" id="490573"/>
    <lineage>
        <taxon>Bacteria</taxon>
        <taxon>Bacillati</taxon>
        <taxon>Actinomycetota</taxon>
        <taxon>Thermoleophilia</taxon>
        <taxon>Solirubrobacterales</taxon>
        <taxon>Solirubrobacteraceae</taxon>
        <taxon>Solirubrobacter</taxon>
    </lineage>
</organism>
<keyword evidence="3" id="KW-1185">Reference proteome</keyword>
<comment type="caution">
    <text evidence="2">The sequence shown here is derived from an EMBL/GenBank/DDBJ whole genome shotgun (WGS) entry which is preliminary data.</text>
</comment>
<proteinExistence type="predicted"/>
<evidence type="ECO:0000313" key="3">
    <source>
        <dbReference type="Proteomes" id="UP001149140"/>
    </source>
</evidence>
<evidence type="ECO:0000313" key="2">
    <source>
        <dbReference type="EMBL" id="MDA0166964.1"/>
    </source>
</evidence>
<feature type="chain" id="PRO_5040835299" description="DUF2092 domain-containing protein" evidence="1">
    <location>
        <begin position="24"/>
        <end position="341"/>
    </location>
</feature>
<evidence type="ECO:0008006" key="4">
    <source>
        <dbReference type="Google" id="ProtNLM"/>
    </source>
</evidence>
<gene>
    <name evidence="2" type="ORF">OM076_42280</name>
</gene>
<sequence>MLRLLAMLVAAIAAFGGSYGAYAAVQAVGPDDRTNDFGYGDAATTSPGGGDLYESKNFALVIAALKRELGPDGRIAYMTLERSEASATARVGDREVRVEVDASGRSQSSVGETARPAALLPVSRLEAGAIDKIVRGSQRQSRSLVERLTLQGNTREWSVDMDGGEPDSYTANLDGGGLRLPGEPNPEPIGASPDSLLQTENLAKVIAAARKEAPADARVKDFDIRPDRVSFTLDAGGRELELDYGYDAQLTSRDLRAKSGAPTASVSWEAVDPEAPARMIRSASKLLRVKDLGDVQYVLISLPSTPGEGKPSLSMYFTEGHDPGYVLADLHGRKLTWPGRT</sequence>
<protein>
    <recommendedName>
        <fullName evidence="4">DUF2092 domain-containing protein</fullName>
    </recommendedName>
</protein>
<evidence type="ECO:0000256" key="1">
    <source>
        <dbReference type="SAM" id="SignalP"/>
    </source>
</evidence>
<keyword evidence="1" id="KW-0732">Signal</keyword>
<dbReference type="EMBL" id="JAPDOD010000082">
    <property type="protein sequence ID" value="MDA0166964.1"/>
    <property type="molecule type" value="Genomic_DNA"/>
</dbReference>
<accession>A0A9X3S5M8</accession>
<dbReference type="RefSeq" id="WP_270046217.1">
    <property type="nucleotide sequence ID" value="NZ_JAPDOD010000082.1"/>
</dbReference>
<reference evidence="2" key="1">
    <citation type="submission" date="2022-10" db="EMBL/GenBank/DDBJ databases">
        <title>The WGS of Solirubrobacter ginsenosidimutans DSM 21036.</title>
        <authorList>
            <person name="Jiang Z."/>
        </authorList>
    </citation>
    <scope>NUCLEOTIDE SEQUENCE</scope>
    <source>
        <strain evidence="2">DSM 21036</strain>
    </source>
</reference>
<dbReference type="Proteomes" id="UP001149140">
    <property type="component" value="Unassembled WGS sequence"/>
</dbReference>
<dbReference type="AlphaFoldDB" id="A0A9X3S5M8"/>
<name>A0A9X3S5M8_9ACTN</name>
<feature type="signal peptide" evidence="1">
    <location>
        <begin position="1"/>
        <end position="23"/>
    </location>
</feature>